<dbReference type="InterPro" id="IPR014284">
    <property type="entry name" value="RNA_pol_sigma-70_dom"/>
</dbReference>
<sequence length="335" mass="37796">MTTAVEATKTKNLSSAASARSLTDIDLVRSYLRDIGRVPLLSHEQEITLGRQVQDLVVLENLETEIESDLGEKPDINFFADKAGISPNQLKKKLKSGRRAKERMVAANLRLVVSVAKKYTKRNMELLDLIQEGTIGLVRGVEKFDPTRGYKFSTYAYWWIRQGITRAIAEKSRSIRLPIHITEMLNKLKKGQRELSQELSRTPTLKELSEYVELPETDVKDLMSRAGQPVSLETKIGDGEDTILLDLLSNEIDMPSEQIESDCMKGDLETLLEQLPELQNRVLRMRYGMDGDDPMSLTGIGRVLGISRDRVRNLERDGLRGLRKTGDSVEAYMAS</sequence>
<evidence type="ECO:0000313" key="8">
    <source>
        <dbReference type="Proteomes" id="UP000030392"/>
    </source>
</evidence>
<evidence type="ECO:0000256" key="3">
    <source>
        <dbReference type="ARBA" id="ARBA00023082"/>
    </source>
</evidence>
<dbReference type="InterPro" id="IPR050239">
    <property type="entry name" value="Sigma-70_RNA_pol_init_factors"/>
</dbReference>
<reference evidence="8" key="1">
    <citation type="journal article" date="2014" name="Sci. Data">
        <title>Genomes of diverse isolates of the marine cyanobacterium Prochlorococcus.</title>
        <authorList>
            <person name="Biller S."/>
            <person name="Berube P."/>
            <person name="Thompson J."/>
            <person name="Kelly L."/>
            <person name="Roggensack S."/>
            <person name="Awad L."/>
            <person name="Roache-Johnson K."/>
            <person name="Ding H."/>
            <person name="Giovannoni S.J."/>
            <person name="Moore L.R."/>
            <person name="Chisholm S.W."/>
        </authorList>
    </citation>
    <scope>NUCLEOTIDE SEQUENCE [LARGE SCALE GENOMIC DNA]</scope>
    <source>
        <strain evidence="8">PAC1</strain>
    </source>
</reference>
<dbReference type="EMBL" id="JNAX01000004">
    <property type="protein sequence ID" value="KGG21910.1"/>
    <property type="molecule type" value="Genomic_DNA"/>
</dbReference>
<dbReference type="PANTHER" id="PTHR30603:SF60">
    <property type="entry name" value="RNA POLYMERASE SIGMA FACTOR RPOD"/>
    <property type="match status" value="1"/>
</dbReference>
<dbReference type="RefSeq" id="WP_036904400.1">
    <property type="nucleotide sequence ID" value="NZ_CP138967.1"/>
</dbReference>
<dbReference type="InterPro" id="IPR007624">
    <property type="entry name" value="RNA_pol_sigma70_r3"/>
</dbReference>
<evidence type="ECO:0000256" key="2">
    <source>
        <dbReference type="ARBA" id="ARBA00023015"/>
    </source>
</evidence>
<dbReference type="SUPFAM" id="SSF88659">
    <property type="entry name" value="Sigma3 and sigma4 domains of RNA polymerase sigma factors"/>
    <property type="match status" value="2"/>
</dbReference>
<gene>
    <name evidence="7" type="ORF">EV03_0229</name>
</gene>
<organism evidence="7 8">
    <name type="scientific">Prochlorococcus marinus str. PAC1</name>
    <dbReference type="NCBI Taxonomy" id="59924"/>
    <lineage>
        <taxon>Bacteria</taxon>
        <taxon>Bacillati</taxon>
        <taxon>Cyanobacteriota</taxon>
        <taxon>Cyanophyceae</taxon>
        <taxon>Synechococcales</taxon>
        <taxon>Prochlorococcaceae</taxon>
        <taxon>Prochlorococcus</taxon>
    </lineage>
</organism>
<dbReference type="PROSITE" id="PS00715">
    <property type="entry name" value="SIGMA70_1"/>
    <property type="match status" value="1"/>
</dbReference>
<dbReference type="NCBIfam" id="TIGR02937">
    <property type="entry name" value="sigma70-ECF"/>
    <property type="match status" value="1"/>
</dbReference>
<keyword evidence="5" id="KW-0804">Transcription</keyword>
<accession>A0A0A2CAI4</accession>
<keyword evidence="3" id="KW-0731">Sigma factor</keyword>
<dbReference type="InterPro" id="IPR017848">
    <property type="entry name" value="RNA_pol_sigma_RpoD/SigA_cyanob"/>
</dbReference>
<protein>
    <submittedName>
        <fullName evidence="7">Cyanobacteria-specific RpoD-like sigma factor</fullName>
    </submittedName>
</protein>
<dbReference type="SUPFAM" id="SSF88946">
    <property type="entry name" value="Sigma2 domain of RNA polymerase sigma factors"/>
    <property type="match status" value="1"/>
</dbReference>
<dbReference type="InterPro" id="IPR036388">
    <property type="entry name" value="WH-like_DNA-bd_sf"/>
</dbReference>
<dbReference type="InterPro" id="IPR007630">
    <property type="entry name" value="RNA_pol_sigma70_r4"/>
</dbReference>
<proteinExistence type="inferred from homology"/>
<dbReference type="Pfam" id="PF04545">
    <property type="entry name" value="Sigma70_r4"/>
    <property type="match status" value="1"/>
</dbReference>
<dbReference type="Gene3D" id="1.10.10.10">
    <property type="entry name" value="Winged helix-like DNA-binding domain superfamily/Winged helix DNA-binding domain"/>
    <property type="match status" value="2"/>
</dbReference>
<evidence type="ECO:0000313" key="7">
    <source>
        <dbReference type="EMBL" id="KGG21910.1"/>
    </source>
</evidence>
<dbReference type="GO" id="GO:0003677">
    <property type="term" value="F:DNA binding"/>
    <property type="evidence" value="ECO:0007669"/>
    <property type="project" value="UniProtKB-KW"/>
</dbReference>
<keyword evidence="2" id="KW-0805">Transcription regulation</keyword>
<dbReference type="GO" id="GO:0006352">
    <property type="term" value="P:DNA-templated transcription initiation"/>
    <property type="evidence" value="ECO:0007669"/>
    <property type="project" value="InterPro"/>
</dbReference>
<dbReference type="InterPro" id="IPR000943">
    <property type="entry name" value="RNA_pol_sigma70"/>
</dbReference>
<dbReference type="InterPro" id="IPR013325">
    <property type="entry name" value="RNA_pol_sigma_r2"/>
</dbReference>
<dbReference type="Proteomes" id="UP000030392">
    <property type="component" value="Unassembled WGS sequence"/>
</dbReference>
<comment type="caution">
    <text evidence="7">The sequence shown here is derived from an EMBL/GenBank/DDBJ whole genome shotgun (WGS) entry which is preliminary data.</text>
</comment>
<name>A0A0A2CAI4_PROMR</name>
<comment type="similarity">
    <text evidence="1">Belongs to the sigma-70 factor family.</text>
</comment>
<dbReference type="NCBIfam" id="TIGR02997">
    <property type="entry name" value="Sig70-cyanoRpoD"/>
    <property type="match status" value="1"/>
</dbReference>
<dbReference type="InterPro" id="IPR013324">
    <property type="entry name" value="RNA_pol_sigma_r3/r4-like"/>
</dbReference>
<dbReference type="Pfam" id="PF04539">
    <property type="entry name" value="Sigma70_r3"/>
    <property type="match status" value="1"/>
</dbReference>
<dbReference type="AlphaFoldDB" id="A0A0A2CAI4"/>
<dbReference type="InterPro" id="IPR009042">
    <property type="entry name" value="RNA_pol_sigma70_r1_2"/>
</dbReference>
<dbReference type="FunFam" id="1.10.601.10:FF:000001">
    <property type="entry name" value="RNA polymerase sigma factor SigA"/>
    <property type="match status" value="1"/>
</dbReference>
<evidence type="ECO:0000256" key="5">
    <source>
        <dbReference type="ARBA" id="ARBA00023163"/>
    </source>
</evidence>
<evidence type="ECO:0000256" key="1">
    <source>
        <dbReference type="ARBA" id="ARBA00007788"/>
    </source>
</evidence>
<dbReference type="Pfam" id="PF04542">
    <property type="entry name" value="Sigma70_r2"/>
    <property type="match status" value="1"/>
</dbReference>
<dbReference type="PRINTS" id="PR00046">
    <property type="entry name" value="SIGMA70FCT"/>
</dbReference>
<dbReference type="GO" id="GO:0016987">
    <property type="term" value="F:sigma factor activity"/>
    <property type="evidence" value="ECO:0007669"/>
    <property type="project" value="UniProtKB-KW"/>
</dbReference>
<evidence type="ECO:0000259" key="6">
    <source>
        <dbReference type="PROSITE" id="PS00715"/>
    </source>
</evidence>
<dbReference type="Gene3D" id="1.10.601.10">
    <property type="entry name" value="RNA Polymerase Primary Sigma Factor"/>
    <property type="match status" value="1"/>
</dbReference>
<feature type="domain" description="RNA polymerase sigma-70" evidence="6">
    <location>
        <begin position="128"/>
        <end position="141"/>
    </location>
</feature>
<keyword evidence="4" id="KW-0238">DNA-binding</keyword>
<evidence type="ECO:0000256" key="4">
    <source>
        <dbReference type="ARBA" id="ARBA00023125"/>
    </source>
</evidence>
<dbReference type="InterPro" id="IPR007627">
    <property type="entry name" value="RNA_pol_sigma70_r2"/>
</dbReference>
<dbReference type="PANTHER" id="PTHR30603">
    <property type="entry name" value="RNA POLYMERASE SIGMA FACTOR RPO"/>
    <property type="match status" value="1"/>
</dbReference>
<dbReference type="Pfam" id="PF00140">
    <property type="entry name" value="Sigma70_r1_2"/>
    <property type="match status" value="1"/>
</dbReference>